<evidence type="ECO:0000313" key="2">
    <source>
        <dbReference type="EMBL" id="EZF52628.1"/>
    </source>
</evidence>
<reference evidence="2" key="1">
    <citation type="submission" date="2014-02" db="EMBL/GenBank/DDBJ databases">
        <title>The Genome Sequence of Trichophyton rubrum (morphotype fischeri) CBS 288.86.</title>
        <authorList>
            <consortium name="The Broad Institute Genomics Platform"/>
            <person name="Cuomo C.A."/>
            <person name="White T.C."/>
            <person name="Graser Y."/>
            <person name="Martinez-Rossi N."/>
            <person name="Heitman J."/>
            <person name="Young S.K."/>
            <person name="Zeng Q."/>
            <person name="Gargeya S."/>
            <person name="Abouelleil A."/>
            <person name="Alvarado L."/>
            <person name="Chapman S.B."/>
            <person name="Gainer-Dewar J."/>
            <person name="Goldberg J."/>
            <person name="Griggs A."/>
            <person name="Gujja S."/>
            <person name="Hansen M."/>
            <person name="Howarth C."/>
            <person name="Imamovic A."/>
            <person name="Larimer J."/>
            <person name="Martinez D."/>
            <person name="Murphy C."/>
            <person name="Pearson M.D."/>
            <person name="Persinoti G."/>
            <person name="Poon T."/>
            <person name="Priest M."/>
            <person name="Roberts A.D."/>
            <person name="Saif S."/>
            <person name="Shea T.D."/>
            <person name="Sykes S.N."/>
            <person name="Wortman J."/>
            <person name="Nusbaum C."/>
            <person name="Birren B."/>
        </authorList>
    </citation>
    <scope>NUCLEOTIDE SEQUENCE [LARGE SCALE GENOMIC DNA]</scope>
    <source>
        <strain evidence="2">CBS 288.86</strain>
    </source>
</reference>
<sequence>MTCFPLPFFFFRYPGFRSHQHAGIMFSAIDLGRTEHEPKERVSSLMSPRMGCNEQDRKIFLCFDGIIAIGSLHLVAFPRTRARILSSKPILQGGPCQQRTWSRGEGNKKWRKR</sequence>
<dbReference type="EMBL" id="KK207844">
    <property type="protein sequence ID" value="EZF52627.1"/>
    <property type="molecule type" value="Genomic_DNA"/>
</dbReference>
<gene>
    <name evidence="2" type="ORF">H103_04274</name>
</gene>
<feature type="region of interest" description="Disordered" evidence="1">
    <location>
        <begin position="90"/>
        <end position="113"/>
    </location>
</feature>
<organism evidence="2">
    <name type="scientific">Trichophyton rubrum CBS 288.86</name>
    <dbReference type="NCBI Taxonomy" id="1215330"/>
    <lineage>
        <taxon>Eukaryota</taxon>
        <taxon>Fungi</taxon>
        <taxon>Dikarya</taxon>
        <taxon>Ascomycota</taxon>
        <taxon>Pezizomycotina</taxon>
        <taxon>Eurotiomycetes</taxon>
        <taxon>Eurotiomycetidae</taxon>
        <taxon>Onygenales</taxon>
        <taxon>Arthrodermataceae</taxon>
        <taxon>Trichophyton</taxon>
    </lineage>
</organism>
<name>A0A022W3J9_TRIRU</name>
<proteinExistence type="predicted"/>
<accession>A0A022W3J9</accession>
<dbReference type="AlphaFoldDB" id="A0A022W3J9"/>
<protein>
    <submittedName>
        <fullName evidence="2">Uncharacterized protein</fullName>
    </submittedName>
</protein>
<dbReference type="Proteomes" id="UP000023758">
    <property type="component" value="Unassembled WGS sequence"/>
</dbReference>
<dbReference type="HOGENOM" id="CLU_2135315_0_0_1"/>
<evidence type="ECO:0000256" key="1">
    <source>
        <dbReference type="SAM" id="MobiDB-lite"/>
    </source>
</evidence>
<dbReference type="EMBL" id="KK207844">
    <property type="protein sequence ID" value="EZF52628.1"/>
    <property type="molecule type" value="Genomic_DNA"/>
</dbReference>